<accession>A0A9D3WEG5</accession>
<keyword evidence="2" id="KW-1185">Reference proteome</keyword>
<protein>
    <submittedName>
        <fullName evidence="1">Uncharacterized protein</fullName>
    </submittedName>
</protein>
<evidence type="ECO:0000313" key="2">
    <source>
        <dbReference type="Proteomes" id="UP000828251"/>
    </source>
</evidence>
<comment type="caution">
    <text evidence="1">The sequence shown here is derived from an EMBL/GenBank/DDBJ whole genome shotgun (WGS) entry which is preliminary data.</text>
</comment>
<dbReference type="EMBL" id="JAIQCV010000002">
    <property type="protein sequence ID" value="KAH1121825.1"/>
    <property type="molecule type" value="Genomic_DNA"/>
</dbReference>
<gene>
    <name evidence="1" type="ORF">J1N35_004985</name>
</gene>
<name>A0A9D3WEG5_9ROSI</name>
<organism evidence="1 2">
    <name type="scientific">Gossypium stocksii</name>
    <dbReference type="NCBI Taxonomy" id="47602"/>
    <lineage>
        <taxon>Eukaryota</taxon>
        <taxon>Viridiplantae</taxon>
        <taxon>Streptophyta</taxon>
        <taxon>Embryophyta</taxon>
        <taxon>Tracheophyta</taxon>
        <taxon>Spermatophyta</taxon>
        <taxon>Magnoliopsida</taxon>
        <taxon>eudicotyledons</taxon>
        <taxon>Gunneridae</taxon>
        <taxon>Pentapetalae</taxon>
        <taxon>rosids</taxon>
        <taxon>malvids</taxon>
        <taxon>Malvales</taxon>
        <taxon>Malvaceae</taxon>
        <taxon>Malvoideae</taxon>
        <taxon>Gossypium</taxon>
    </lineage>
</organism>
<dbReference type="OrthoDB" id="1722001at2759"/>
<dbReference type="AlphaFoldDB" id="A0A9D3WEG5"/>
<sequence length="136" mass="14997">MIEKETRRLAVVNMDWRHVKVRSKAALIERGKGEECTEEEIEGTADLKNNQWGNTPVDEAQMCGNKNLIKLLEDAKSTQLSELPHCSKEFTDHLLAGIKSDEVDADGSTTFLGKVPLKVMAFNGVCGESAVKGHDL</sequence>
<evidence type="ECO:0000313" key="1">
    <source>
        <dbReference type="EMBL" id="KAH1121825.1"/>
    </source>
</evidence>
<dbReference type="Proteomes" id="UP000828251">
    <property type="component" value="Unassembled WGS sequence"/>
</dbReference>
<reference evidence="1 2" key="1">
    <citation type="journal article" date="2021" name="Plant Biotechnol. J.">
        <title>Multi-omics assisted identification of the key and species-specific regulatory components of drought-tolerant mechanisms in Gossypium stocksii.</title>
        <authorList>
            <person name="Yu D."/>
            <person name="Ke L."/>
            <person name="Zhang D."/>
            <person name="Wu Y."/>
            <person name="Sun Y."/>
            <person name="Mei J."/>
            <person name="Sun J."/>
            <person name="Sun Y."/>
        </authorList>
    </citation>
    <scope>NUCLEOTIDE SEQUENCE [LARGE SCALE GENOMIC DNA]</scope>
    <source>
        <strain evidence="2">cv. E1</strain>
        <tissue evidence="1">Leaf</tissue>
    </source>
</reference>
<proteinExistence type="predicted"/>